<dbReference type="InterPro" id="IPR000996">
    <property type="entry name" value="Clathrin_L-chain"/>
</dbReference>
<evidence type="ECO:0000256" key="5">
    <source>
        <dbReference type="ARBA" id="ARBA00023329"/>
    </source>
</evidence>
<organism evidence="8 10">
    <name type="scientific">Rotaria sordida</name>
    <dbReference type="NCBI Taxonomy" id="392033"/>
    <lineage>
        <taxon>Eukaryota</taxon>
        <taxon>Metazoa</taxon>
        <taxon>Spiralia</taxon>
        <taxon>Gnathifera</taxon>
        <taxon>Rotifera</taxon>
        <taxon>Eurotatoria</taxon>
        <taxon>Bdelloidea</taxon>
        <taxon>Philodinida</taxon>
        <taxon>Philodinidae</taxon>
        <taxon>Rotaria</taxon>
    </lineage>
</organism>
<evidence type="ECO:0000256" key="6">
    <source>
        <dbReference type="RuleBase" id="RU363137"/>
    </source>
</evidence>
<dbReference type="EMBL" id="CAJNOT010000100">
    <property type="protein sequence ID" value="CAF0838374.1"/>
    <property type="molecule type" value="Genomic_DNA"/>
</dbReference>
<evidence type="ECO:0000313" key="10">
    <source>
        <dbReference type="Proteomes" id="UP000663864"/>
    </source>
</evidence>
<comment type="function">
    <text evidence="6">Clathrin is the major protein of the polyhedral coat of coated pits and vesicles.</text>
</comment>
<proteinExistence type="inferred from homology"/>
<dbReference type="Pfam" id="PF01086">
    <property type="entry name" value="Clathrin_lg_ch"/>
    <property type="match status" value="1"/>
</dbReference>
<dbReference type="GO" id="GO:0005198">
    <property type="term" value="F:structural molecule activity"/>
    <property type="evidence" value="ECO:0007669"/>
    <property type="project" value="InterPro"/>
</dbReference>
<reference evidence="8" key="1">
    <citation type="submission" date="2021-02" db="EMBL/GenBank/DDBJ databases">
        <authorList>
            <person name="Nowell W R."/>
        </authorList>
    </citation>
    <scope>NUCLEOTIDE SEQUENCE</scope>
</reference>
<keyword evidence="3 6" id="KW-0472">Membrane</keyword>
<dbReference type="Proteomes" id="UP000663836">
    <property type="component" value="Unassembled WGS sequence"/>
</dbReference>
<evidence type="ECO:0000256" key="3">
    <source>
        <dbReference type="ARBA" id="ARBA00023136"/>
    </source>
</evidence>
<feature type="coiled-coil region" evidence="7">
    <location>
        <begin position="257"/>
        <end position="296"/>
    </location>
</feature>
<dbReference type="EMBL" id="CAJOBD010000086">
    <property type="protein sequence ID" value="CAF3569461.1"/>
    <property type="molecule type" value="Genomic_DNA"/>
</dbReference>
<keyword evidence="7" id="KW-0175">Coiled coil</keyword>
<comment type="caution">
    <text evidence="8">The sequence shown here is derived from an EMBL/GenBank/DDBJ whole genome shotgun (WGS) entry which is preliminary data.</text>
</comment>
<evidence type="ECO:0000256" key="4">
    <source>
        <dbReference type="ARBA" id="ARBA00023176"/>
    </source>
</evidence>
<accession>A0A813VLI6</accession>
<name>A0A813VLI6_9BILA</name>
<evidence type="ECO:0000313" key="9">
    <source>
        <dbReference type="EMBL" id="CAF3569461.1"/>
    </source>
</evidence>
<comment type="subcellular location">
    <subcellularLocation>
        <location evidence="1 6">Cytoplasmic vesicle membrane</location>
        <topology evidence="1 6">Peripheral membrane protein</topology>
        <orientation evidence="1 6">Cytoplasmic side</orientation>
    </subcellularLocation>
    <subcellularLocation>
        <location evidence="6">Membrane</location>
        <location evidence="6">Coated pit</location>
        <topology evidence="6">Peripheral membrane protein</topology>
        <orientation evidence="6">Cytoplasmic side</orientation>
    </subcellularLocation>
    <text evidence="6">Cytoplasmic face of coated pits and vesicles.</text>
</comment>
<comment type="similarity">
    <text evidence="2 6">Belongs to the clathrin light chain family.</text>
</comment>
<dbReference type="GO" id="GO:0016192">
    <property type="term" value="P:vesicle-mediated transport"/>
    <property type="evidence" value="ECO:0007669"/>
    <property type="project" value="InterPro"/>
</dbReference>
<evidence type="ECO:0000256" key="7">
    <source>
        <dbReference type="SAM" id="Coils"/>
    </source>
</evidence>
<gene>
    <name evidence="9" type="ORF">JBS370_LOCUS2242</name>
    <name evidence="8" type="ORF">ZHD862_LOCUS4246</name>
</gene>
<dbReference type="GO" id="GO:0006886">
    <property type="term" value="P:intracellular protein transport"/>
    <property type="evidence" value="ECO:0007669"/>
    <property type="project" value="InterPro"/>
</dbReference>
<sequence length="375" mass="41933">MDDFDLFTQPLAETQVSGSQNTNIPEDDFFGAGNTTNVINTAPIDTFSNNPPEDSWVLDDNFNNAPTSETTILSENTLTNLDSASQLTSFDDGMLTNQLNTNELDSYATNNLPSATNDIFYNDTNNLSSTTNDFLDVPTNNLSSTTNDFLDVPTNNLSSTTNDFLDVPTNNFPSTTNDFLDVPTNNLSSTTNDVFDNVTNNLPSPTNDDLYNDTTTLQSEETTSSYDMFSQPVPTPTPIDTNTFTTGISSQEKLSALEAFNNRRQREIAEKDVEEKQKIEALRQQAKGDLERWYRERKSHMEQNRLTMKNAEDALRTTSLEKSDKNSCDWSKVLRFVELSQGTQLSKGKRDLTRMKTTILNAKRDNDKRISANGV</sequence>
<dbReference type="GO" id="GO:0030132">
    <property type="term" value="C:clathrin coat of coated pit"/>
    <property type="evidence" value="ECO:0007669"/>
    <property type="project" value="InterPro"/>
</dbReference>
<evidence type="ECO:0000256" key="1">
    <source>
        <dbReference type="ARBA" id="ARBA00004180"/>
    </source>
</evidence>
<evidence type="ECO:0000313" key="8">
    <source>
        <dbReference type="EMBL" id="CAF0838374.1"/>
    </source>
</evidence>
<dbReference type="Proteomes" id="UP000663864">
    <property type="component" value="Unassembled WGS sequence"/>
</dbReference>
<dbReference type="GO" id="GO:0030130">
    <property type="term" value="C:clathrin coat of trans-Golgi network vesicle"/>
    <property type="evidence" value="ECO:0007669"/>
    <property type="project" value="InterPro"/>
</dbReference>
<keyword evidence="5 6" id="KW-0968">Cytoplasmic vesicle</keyword>
<protein>
    <recommendedName>
        <fullName evidence="6">Clathrin light chain</fullName>
    </recommendedName>
</protein>
<evidence type="ECO:0000256" key="2">
    <source>
        <dbReference type="ARBA" id="ARBA00005263"/>
    </source>
</evidence>
<dbReference type="AlphaFoldDB" id="A0A813VLI6"/>
<keyword evidence="4 6" id="KW-0168">Coated pit</keyword>